<feature type="domain" description="Putative zinc-finger" evidence="2">
    <location>
        <begin position="1298"/>
        <end position="1318"/>
    </location>
</feature>
<feature type="region of interest" description="Disordered" evidence="1">
    <location>
        <begin position="96"/>
        <end position="223"/>
    </location>
</feature>
<feature type="compositionally biased region" description="Polar residues" evidence="1">
    <location>
        <begin position="493"/>
        <end position="509"/>
    </location>
</feature>
<feature type="compositionally biased region" description="Polar residues" evidence="1">
    <location>
        <begin position="1034"/>
        <end position="1054"/>
    </location>
</feature>
<dbReference type="InterPro" id="IPR019607">
    <property type="entry name" value="Putative_zinc-finger_domain"/>
</dbReference>
<feature type="compositionally biased region" description="Pro residues" evidence="1">
    <location>
        <begin position="102"/>
        <end position="116"/>
    </location>
</feature>
<feature type="compositionally biased region" description="Polar residues" evidence="1">
    <location>
        <begin position="189"/>
        <end position="202"/>
    </location>
</feature>
<feature type="compositionally biased region" description="Low complexity" evidence="1">
    <location>
        <begin position="510"/>
        <end position="526"/>
    </location>
</feature>
<dbReference type="PANTHER" id="PTHR21563:SF3">
    <property type="entry name" value="ZINC FINGER C3H1 DOMAIN-CONTAINING PROTEIN"/>
    <property type="match status" value="1"/>
</dbReference>
<feature type="region of interest" description="Disordered" evidence="1">
    <location>
        <begin position="1024"/>
        <end position="1259"/>
    </location>
</feature>
<feature type="compositionally biased region" description="Basic and acidic residues" evidence="1">
    <location>
        <begin position="953"/>
        <end position="966"/>
    </location>
</feature>
<feature type="compositionally biased region" description="Acidic residues" evidence="1">
    <location>
        <begin position="1147"/>
        <end position="1161"/>
    </location>
</feature>
<dbReference type="GO" id="GO:0005634">
    <property type="term" value="C:nucleus"/>
    <property type="evidence" value="ECO:0007669"/>
    <property type="project" value="TreeGrafter"/>
</dbReference>
<dbReference type="STRING" id="1442369.A0A0D2JKZ1"/>
<feature type="compositionally biased region" description="Polar residues" evidence="1">
    <location>
        <begin position="371"/>
        <end position="383"/>
    </location>
</feature>
<feature type="compositionally biased region" description="Polar residues" evidence="1">
    <location>
        <begin position="812"/>
        <end position="835"/>
    </location>
</feature>
<feature type="compositionally biased region" description="Acidic residues" evidence="1">
    <location>
        <begin position="1123"/>
        <end position="1133"/>
    </location>
</feature>
<feature type="compositionally biased region" description="Polar residues" evidence="1">
    <location>
        <begin position="555"/>
        <end position="590"/>
    </location>
</feature>
<dbReference type="VEuPathDB" id="FungiDB:Z518_01216"/>
<dbReference type="EMBL" id="KN847475">
    <property type="protein sequence ID" value="KIX10135.1"/>
    <property type="molecule type" value="Genomic_DNA"/>
</dbReference>
<feature type="compositionally biased region" description="Polar residues" evidence="1">
    <location>
        <begin position="967"/>
        <end position="995"/>
    </location>
</feature>
<feature type="compositionally biased region" description="Pro residues" evidence="1">
    <location>
        <begin position="39"/>
        <end position="57"/>
    </location>
</feature>
<organism evidence="3 4">
    <name type="scientific">Rhinocladiella mackenziei CBS 650.93</name>
    <dbReference type="NCBI Taxonomy" id="1442369"/>
    <lineage>
        <taxon>Eukaryota</taxon>
        <taxon>Fungi</taxon>
        <taxon>Dikarya</taxon>
        <taxon>Ascomycota</taxon>
        <taxon>Pezizomycotina</taxon>
        <taxon>Eurotiomycetes</taxon>
        <taxon>Chaetothyriomycetidae</taxon>
        <taxon>Chaetothyriales</taxon>
        <taxon>Herpotrichiellaceae</taxon>
        <taxon>Rhinocladiella</taxon>
    </lineage>
</organism>
<feature type="compositionally biased region" description="Basic and acidic residues" evidence="1">
    <location>
        <begin position="359"/>
        <end position="370"/>
    </location>
</feature>
<sequence length="1388" mass="150243">MAHPYSTTPFYAGTPSYAPQQPYYSSFPNTLQQSIHTPPGIPQQPSQPPPSYQPSPPSNGARFDANPQVRPPAPPFPQFPPTTTALTADFFKQFAGAGLPAGLPPPPLPSFPPMPLPNTGYPQFPVTVNAPGPSPFPQHIAPGTQSVSAGFNMNDQVRHDLSDSFLASQSGSRGGGDSQASTKPEPQPYGTSHAGQGGTSHTAHAAARSIDLDQDQSLPSFGSRSDIDLLFANAQKEAMQRANELTTGTTKEDLSVDITTYQTAGGDGNASPYDPSRPAPIHDSTSGSLGLSSDSSKAQTLKPFERNYDNKSLTELRQLAKGALLSLVPHKILYADLLKEGVNPQILQELYGELGLKTESDQTKQPEGTDSRAFPQNDNSSVPLQEADLGTHEPQTSAQEYSPKSHAQSLQVPSTGSISGTVNYQNETVPSPAILDLRKQQSAPSPSLERKDRIAQLLAAKTGRPSAATPPTASPSQKEEPVLIASTMKPVESTLTASASYSPPGIQQPSYTTQQSQNSLTNTAQSELVRQRMEQLRRETLVKAESKPEEAIPSDATSCYTQSTSDAPKVSSQPGNAFSSSIDSAQSQPALPSMIPGLFMTSTGPSGFDEESERAPEATGDMTGASENEHINHDAYTPSKPNITLSSTALMKRPLTFDSAASDVEPASKRPNIQQQQQQPFPNLTSFTQPVVADDDQSEGEIVEEPESDVMAMGSESESIQEGYEPSRGRSAPETSLVQNQTSFNESLTAPPPATESGSEDLYRAKQTKIEELRRKIAEMEQRTKLKRTRSQVESPASSNPPTPAITREEQPLSSSPVQRFSGQGGSNISSNPLQRQPIGPRNISKLTPAQLAERAASLKADLLKQRAQRQQVLQEGLPDLNAEVQKTESRLNEARSRLAQARTEVENYQAGLERSIKTENELAAEVARLEKQLQEDRSGQKQYSDELQQIKLEKLAEDQESRARELSQTVPQPSALTSNMPDSSSAVDNFQPSGHTGDVSLDSASKPPSLSAVALDSTIPVGSTAGAEVPVSLNGQVHESASPNSFTSALRSQDQVEREEEFEFPPRTDSLQADEMEISPEPEYEPAQGTTLPTTIDSRRQSNDSSMDMDNDSDGSASMSDSGEEGEVEEDDYKPTDADISQPMQESDDDSDEYDPEEAPVQDLTPNTGLEDEDQDFYEPAENVDAIKTPPVDGLANEYVEEIPAVPAASADTRPDDIESGAEPDTSTKAQDAPNDENAENRPFLDGTSPPPTHYIPYKTPLSAFKTYRFHPEFHDKVKSGYRSLTYSNNIDPSRTLCPTELSGETCNDPTCEEQHFSQMGLPDDKILIQMSSASDIQDKEARDQFLVGLKQVIADLRAREVKEFESVADALSAYRRKFFAEKEEDS</sequence>
<gene>
    <name evidence="3" type="ORF">Z518_01216</name>
</gene>
<feature type="compositionally biased region" description="Polar residues" evidence="1">
    <location>
        <begin position="733"/>
        <end position="748"/>
    </location>
</feature>
<feature type="compositionally biased region" description="Low complexity" evidence="1">
    <location>
        <begin position="465"/>
        <end position="476"/>
    </location>
</feature>
<evidence type="ECO:0000313" key="3">
    <source>
        <dbReference type="EMBL" id="KIX10135.1"/>
    </source>
</evidence>
<feature type="compositionally biased region" description="Pro residues" evidence="1">
    <location>
        <begin position="69"/>
        <end position="80"/>
    </location>
</feature>
<proteinExistence type="predicted"/>
<feature type="compositionally biased region" description="Polar residues" evidence="1">
    <location>
        <begin position="143"/>
        <end position="155"/>
    </location>
</feature>
<feature type="region of interest" description="Disordered" evidence="1">
    <location>
        <begin position="953"/>
        <end position="1012"/>
    </location>
</feature>
<feature type="compositionally biased region" description="Basic and acidic residues" evidence="1">
    <location>
        <begin position="529"/>
        <end position="550"/>
    </location>
</feature>
<feature type="compositionally biased region" description="Acidic residues" evidence="1">
    <location>
        <begin position="1171"/>
        <end position="1180"/>
    </location>
</feature>
<dbReference type="PANTHER" id="PTHR21563">
    <property type="entry name" value="ZINC FINGER C3H1 DOMAIN-CONTAINING PROTEIN"/>
    <property type="match status" value="1"/>
</dbReference>
<feature type="region of interest" description="Disordered" evidence="1">
    <location>
        <begin position="359"/>
        <end position="425"/>
    </location>
</feature>
<feature type="region of interest" description="Disordered" evidence="1">
    <location>
        <begin position="261"/>
        <end position="303"/>
    </location>
</feature>
<feature type="compositionally biased region" description="Acidic residues" evidence="1">
    <location>
        <begin position="693"/>
        <end position="708"/>
    </location>
</feature>
<dbReference type="InterPro" id="IPR039278">
    <property type="entry name" value="Red1"/>
</dbReference>
<evidence type="ECO:0000259" key="2">
    <source>
        <dbReference type="Pfam" id="PF10650"/>
    </source>
</evidence>
<evidence type="ECO:0000256" key="1">
    <source>
        <dbReference type="SAM" id="MobiDB-lite"/>
    </source>
</evidence>
<dbReference type="OrthoDB" id="1922977at2759"/>
<feature type="compositionally biased region" description="Polar residues" evidence="1">
    <location>
        <begin position="21"/>
        <end position="36"/>
    </location>
</feature>
<feature type="compositionally biased region" description="Low complexity" evidence="1">
    <location>
        <begin position="283"/>
        <end position="296"/>
    </location>
</feature>
<dbReference type="Pfam" id="PF10650">
    <property type="entry name" value="zf-C3H1"/>
    <property type="match status" value="1"/>
</dbReference>
<dbReference type="HOGENOM" id="CLU_253464_0_0_1"/>
<dbReference type="GO" id="GO:0000178">
    <property type="term" value="C:exosome (RNase complex)"/>
    <property type="evidence" value="ECO:0007669"/>
    <property type="project" value="TreeGrafter"/>
</dbReference>
<dbReference type="GeneID" id="25289287"/>
<feature type="region of interest" description="Disordered" evidence="1">
    <location>
        <begin position="459"/>
        <end position="642"/>
    </location>
</feature>
<keyword evidence="4" id="KW-1185">Reference proteome</keyword>
<reference evidence="3 4" key="1">
    <citation type="submission" date="2015-01" db="EMBL/GenBank/DDBJ databases">
        <title>The Genome Sequence of Rhinocladiella mackenzie CBS 650.93.</title>
        <authorList>
            <consortium name="The Broad Institute Genomics Platform"/>
            <person name="Cuomo C."/>
            <person name="de Hoog S."/>
            <person name="Gorbushina A."/>
            <person name="Stielow B."/>
            <person name="Teixiera M."/>
            <person name="Abouelleil A."/>
            <person name="Chapman S.B."/>
            <person name="Priest M."/>
            <person name="Young S.K."/>
            <person name="Wortman J."/>
            <person name="Nusbaum C."/>
            <person name="Birren B."/>
        </authorList>
    </citation>
    <scope>NUCLEOTIDE SEQUENCE [LARGE SCALE GENOMIC DNA]</scope>
    <source>
        <strain evidence="3 4">CBS 650.93</strain>
    </source>
</reference>
<evidence type="ECO:0000313" key="4">
    <source>
        <dbReference type="Proteomes" id="UP000053617"/>
    </source>
</evidence>
<accession>A0A0D2JKZ1</accession>
<name>A0A0D2JKZ1_9EURO</name>
<feature type="compositionally biased region" description="Basic and acidic residues" evidence="1">
    <location>
        <begin position="761"/>
        <end position="784"/>
    </location>
</feature>
<feature type="compositionally biased region" description="Polar residues" evidence="1">
    <location>
        <begin position="680"/>
        <end position="689"/>
    </location>
</feature>
<dbReference type="Proteomes" id="UP000053617">
    <property type="component" value="Unassembled WGS sequence"/>
</dbReference>
<feature type="compositionally biased region" description="Polar residues" evidence="1">
    <location>
        <begin position="393"/>
        <end position="425"/>
    </location>
</feature>
<feature type="compositionally biased region" description="Acidic residues" evidence="1">
    <location>
        <begin position="1073"/>
        <end position="1085"/>
    </location>
</feature>
<dbReference type="RefSeq" id="XP_013277271.1">
    <property type="nucleotide sequence ID" value="XM_013421817.1"/>
</dbReference>
<feature type="region of interest" description="Disordered" evidence="1">
    <location>
        <begin position="21"/>
        <end position="84"/>
    </location>
</feature>
<feature type="region of interest" description="Disordered" evidence="1">
    <location>
        <begin position="657"/>
        <end position="849"/>
    </location>
</feature>
<protein>
    <recommendedName>
        <fullName evidence="2">Putative zinc-finger domain-containing protein</fullName>
    </recommendedName>
</protein>